<dbReference type="Gene3D" id="3.20.20.80">
    <property type="entry name" value="Glycosidases"/>
    <property type="match status" value="1"/>
</dbReference>
<dbReference type="GO" id="GO:0006080">
    <property type="term" value="P:substituted mannan metabolic process"/>
    <property type="evidence" value="ECO:0007669"/>
    <property type="project" value="InterPro"/>
</dbReference>
<evidence type="ECO:0000256" key="5">
    <source>
        <dbReference type="SAM" id="SignalP"/>
    </source>
</evidence>
<dbReference type="AlphaFoldDB" id="A0A1V4IK18"/>
<dbReference type="InterPro" id="IPR036514">
    <property type="entry name" value="SGNH_hydro_sf"/>
</dbReference>
<dbReference type="SUPFAM" id="SSF49373">
    <property type="entry name" value="Invasin/intimin cell-adhesion fragments"/>
    <property type="match status" value="1"/>
</dbReference>
<feature type="active site" description="Proton donor" evidence="4">
    <location>
        <position position="276"/>
    </location>
</feature>
<dbReference type="GO" id="GO:0030245">
    <property type="term" value="P:cellulose catabolic process"/>
    <property type="evidence" value="ECO:0007669"/>
    <property type="project" value="InterPro"/>
</dbReference>
<evidence type="ECO:0000259" key="6">
    <source>
        <dbReference type="PROSITE" id="PS51764"/>
    </source>
</evidence>
<dbReference type="Gene3D" id="2.60.40.1080">
    <property type="match status" value="1"/>
</dbReference>
<evidence type="ECO:0000256" key="4">
    <source>
        <dbReference type="PROSITE-ProRule" id="PRU01100"/>
    </source>
</evidence>
<dbReference type="InterPro" id="IPR000805">
    <property type="entry name" value="Glyco_hydro_26"/>
</dbReference>
<evidence type="ECO:0000256" key="2">
    <source>
        <dbReference type="ARBA" id="ARBA00022801"/>
    </source>
</evidence>
<keyword evidence="3 4" id="KW-0326">Glycosidase</keyword>
<dbReference type="Pfam" id="PF02368">
    <property type="entry name" value="Big_2"/>
    <property type="match status" value="1"/>
</dbReference>
<sequence length="1258" mass="137964">MKSNKKVLKKTVAFYVAFALTLTSANMLNWGCKEKVYAAEQDTSVDSNIAVKSADEQQVSVSDGKLITQKKDESVQGTALARNVKLVDGKAKKNTRQIYAYLKAVGKSDSVIYGHQDDTFQKAGSFNLTCSDTSDVTGSIAGVLGIDGLALTGNEYSAKTYNSTHNTSLPQTPAGNVEAAAKITNEGISNGAIVTLSAHMPNFANIKTNSSYNSKTDPDYAKYKFAVYTPKDTTKDCASNILPGGKYNKVYKAYLDMIADYASQVNGTILFRPFHENTGSWFWWGAAYCDAETYKNVYRYTVEYLRDAKNIHNMLYEYGPSNTGSSSVTEYETRYPGDNYVDMVGVDMYDSKPTAEDAWISQFKSQLEVVNAFAKKHGKLFAVTETGISNDTASGDNQTALLKTGNGDRNWYNRVLDAVSQTDASYFLLWANFSKKDGFYTPYVDSINSNGTLHGHEMLDNFISFYNDGRTIFAANQKKILTGGSVGSISVKPTTAKAIGYIVSPLPGKRIQKAITVTAKITNAKENTTAKIVFKTDKKNITVKAVPNGEGYYTAKITASQVKSLGQYVGTLMLYIDGKKVQSISQVYNIPKPEIDTCEVDGFENYNGVDTELTKAWTINKDNNCNISLTLNKSYKANGAYGLKFTYDETATGWAGATINKAADWSNCNALQFYMVPDGKNQKTVIQITANGTVYEAYLNTYEEYVKNGVNPVLVTIPFSDFCQRDTAGNPTGGLVKDCKSITSFGLWVNAIANSSAVSKGRVSGTLIYDSITAIKAKTNKVSIIKTSSKAYNDILNLKVSLNTSKVTLLKGKNKTLTATVTGNGDKSVTWYSTNPAIAAVNDNGEITAERTGTVKIVAKVRNGKKAICKFTVKANSDDKDIIPAPTNYVTEDEMKLAQEWTGVNKSALAAVMKKAESGKKVTIAVIGGSITQGTISNGTSDSTVSTKAAYTDTFFKWWKETFPSVEFNFVNAGIGATDSYLGVHRVQKDVLDKNPDLVLVEFSVNDWETDFYKKTYDNLIRRILLYKNNPAVMLLFMSQVNGDSSQNNDAYIGTKYELPMISYKNVIIDMMKKAIYTKEQLSGDTVHPSALGHAIAGEIIWKYLNSVYKDEDIYGKPSTFNKTAVTKDCYLDSEILDSTSIKPDSFGTFKTSNEFATFPNDWTCLEGTGDITFTISCKNLGIMYYCQTNGKGGQFDVYVDGKRVDTLNADFSGGWGNYAKTQECYTSDETAKHTITIKKADDSKENEFSVLGLLVSH</sequence>
<dbReference type="InterPro" id="IPR005087">
    <property type="entry name" value="CBM11"/>
</dbReference>
<dbReference type="InterPro" id="IPR017853">
    <property type="entry name" value="GH"/>
</dbReference>
<dbReference type="PANTHER" id="PTHR34407:SF1">
    <property type="entry name" value="SGNH HYDROLASE-TYPE ESTERASE DOMAIN-CONTAINING PROTEIN"/>
    <property type="match status" value="1"/>
</dbReference>
<dbReference type="GO" id="GO:0016985">
    <property type="term" value="F:mannan endo-1,4-beta-mannosidase activity"/>
    <property type="evidence" value="ECO:0007669"/>
    <property type="project" value="UniProtKB-EC"/>
</dbReference>
<name>A0A1V4IK18_9CLOT</name>
<dbReference type="GO" id="GO:0008810">
    <property type="term" value="F:cellulase activity"/>
    <property type="evidence" value="ECO:0007669"/>
    <property type="project" value="InterPro"/>
</dbReference>
<dbReference type="InterPro" id="IPR008964">
    <property type="entry name" value="Invasin/intimin_cell_adhesion"/>
</dbReference>
<protein>
    <submittedName>
        <fullName evidence="7">Mannan endo-1,4-beta-mannosidase</fullName>
        <ecNumber evidence="7">3.2.1.78</ecNumber>
    </submittedName>
</protein>
<comment type="caution">
    <text evidence="7">The sequence shown here is derived from an EMBL/GenBank/DDBJ whole genome shotgun (WGS) entry which is preliminary data.</text>
</comment>
<dbReference type="CDD" id="cd00229">
    <property type="entry name" value="SGNH_hydrolase"/>
    <property type="match status" value="1"/>
</dbReference>
<dbReference type="InterPro" id="IPR003343">
    <property type="entry name" value="Big_2"/>
</dbReference>
<dbReference type="InterPro" id="IPR022790">
    <property type="entry name" value="GH26_dom"/>
</dbReference>
<dbReference type="PRINTS" id="PR00739">
    <property type="entry name" value="GLHYDRLASE26"/>
</dbReference>
<dbReference type="PANTHER" id="PTHR34407">
    <property type="entry name" value="EXPRESSED PROTEIN"/>
    <property type="match status" value="1"/>
</dbReference>
<feature type="domain" description="GH26" evidence="6">
    <location>
        <begin position="93"/>
        <end position="475"/>
    </location>
</feature>
<dbReference type="Pfam" id="PF03425">
    <property type="entry name" value="CBM_11"/>
    <property type="match status" value="1"/>
</dbReference>
<feature type="chain" id="PRO_5039080254" evidence="5">
    <location>
        <begin position="26"/>
        <end position="1258"/>
    </location>
</feature>
<dbReference type="SUPFAM" id="SSF52266">
    <property type="entry name" value="SGNH hydrolase"/>
    <property type="match status" value="1"/>
</dbReference>
<dbReference type="STRING" id="1450648.CLORY_29400"/>
<dbReference type="EC" id="3.2.1.78" evidence="7"/>
<dbReference type="EMBL" id="MZGV01000034">
    <property type="protein sequence ID" value="OPJ60219.1"/>
    <property type="molecule type" value="Genomic_DNA"/>
</dbReference>
<dbReference type="Pfam" id="PF02156">
    <property type="entry name" value="Glyco_hydro_26"/>
    <property type="match status" value="1"/>
</dbReference>
<accession>A0A1V4IK18</accession>
<feature type="active site" description="Nucleophile" evidence="4">
    <location>
        <position position="385"/>
    </location>
</feature>
<dbReference type="Gene3D" id="3.40.50.1110">
    <property type="entry name" value="SGNH hydrolase"/>
    <property type="match status" value="1"/>
</dbReference>
<dbReference type="SUPFAM" id="SSF51445">
    <property type="entry name" value="(Trans)glycosidases"/>
    <property type="match status" value="1"/>
</dbReference>
<dbReference type="InterPro" id="IPR008979">
    <property type="entry name" value="Galactose-bd-like_sf"/>
</dbReference>
<dbReference type="SMART" id="SM00635">
    <property type="entry name" value="BID_2"/>
    <property type="match status" value="1"/>
</dbReference>
<evidence type="ECO:0000313" key="7">
    <source>
        <dbReference type="EMBL" id="OPJ60219.1"/>
    </source>
</evidence>
<keyword evidence="8" id="KW-1185">Reference proteome</keyword>
<dbReference type="PROSITE" id="PS51764">
    <property type="entry name" value="GH26"/>
    <property type="match status" value="1"/>
</dbReference>
<dbReference type="SUPFAM" id="SSF49785">
    <property type="entry name" value="Galactose-binding domain-like"/>
    <property type="match status" value="1"/>
</dbReference>
<keyword evidence="5" id="KW-0732">Signal</keyword>
<gene>
    <name evidence="7" type="ORF">CLORY_29400</name>
</gene>
<dbReference type="Gene3D" id="2.60.120.260">
    <property type="entry name" value="Galactose-binding domain-like"/>
    <property type="match status" value="1"/>
</dbReference>
<keyword evidence="2 4" id="KW-0378">Hydrolase</keyword>
<evidence type="ECO:0000256" key="1">
    <source>
        <dbReference type="ARBA" id="ARBA00007754"/>
    </source>
</evidence>
<feature type="signal peptide" evidence="5">
    <location>
        <begin position="1"/>
        <end position="25"/>
    </location>
</feature>
<organism evidence="7 8">
    <name type="scientific">Clostridium oryzae</name>
    <dbReference type="NCBI Taxonomy" id="1450648"/>
    <lineage>
        <taxon>Bacteria</taxon>
        <taxon>Bacillati</taxon>
        <taxon>Bacillota</taxon>
        <taxon>Clostridia</taxon>
        <taxon>Eubacteriales</taxon>
        <taxon>Clostridiaceae</taxon>
        <taxon>Clostridium</taxon>
    </lineage>
</organism>
<dbReference type="OrthoDB" id="9802773at2"/>
<evidence type="ECO:0000313" key="8">
    <source>
        <dbReference type="Proteomes" id="UP000190080"/>
    </source>
</evidence>
<evidence type="ECO:0000256" key="3">
    <source>
        <dbReference type="ARBA" id="ARBA00023295"/>
    </source>
</evidence>
<proteinExistence type="inferred from homology"/>
<dbReference type="Proteomes" id="UP000190080">
    <property type="component" value="Unassembled WGS sequence"/>
</dbReference>
<reference evidence="7 8" key="1">
    <citation type="submission" date="2017-03" db="EMBL/GenBank/DDBJ databases">
        <title>Genome sequence of Clostridium oryzae DSM 28571.</title>
        <authorList>
            <person name="Poehlein A."/>
            <person name="Daniel R."/>
        </authorList>
    </citation>
    <scope>NUCLEOTIDE SEQUENCE [LARGE SCALE GENOMIC DNA]</scope>
    <source>
        <strain evidence="7 8">DSM 28571</strain>
    </source>
</reference>
<comment type="similarity">
    <text evidence="1 4">Belongs to the glycosyl hydrolase 26 family.</text>
</comment>
<dbReference type="RefSeq" id="WP_079425768.1">
    <property type="nucleotide sequence ID" value="NZ_MZGV01000034.1"/>
</dbReference>